<gene>
    <name evidence="2" type="ORF">EVEC_LOCUS171</name>
</gene>
<keyword evidence="1" id="KW-0472">Membrane</keyword>
<proteinExistence type="predicted"/>
<feature type="transmembrane region" description="Helical" evidence="1">
    <location>
        <begin position="96"/>
        <end position="119"/>
    </location>
</feature>
<dbReference type="AlphaFoldDB" id="A0A0N4USV6"/>
<keyword evidence="3" id="KW-1185">Reference proteome</keyword>
<reference evidence="4" key="1">
    <citation type="submission" date="2017-02" db="UniProtKB">
        <authorList>
            <consortium name="WormBaseParasite"/>
        </authorList>
    </citation>
    <scope>IDENTIFICATION</scope>
</reference>
<organism evidence="4">
    <name type="scientific">Enterobius vermicularis</name>
    <name type="common">Human pinworm</name>
    <dbReference type="NCBI Taxonomy" id="51028"/>
    <lineage>
        <taxon>Eukaryota</taxon>
        <taxon>Metazoa</taxon>
        <taxon>Ecdysozoa</taxon>
        <taxon>Nematoda</taxon>
        <taxon>Chromadorea</taxon>
        <taxon>Rhabditida</taxon>
        <taxon>Spirurina</taxon>
        <taxon>Oxyuridomorpha</taxon>
        <taxon>Oxyuroidea</taxon>
        <taxon>Oxyuridae</taxon>
        <taxon>Enterobius</taxon>
    </lineage>
</organism>
<sequence length="121" mass="13551">MPHTTLLHTSSSRYQSSPRQAAKHYLQFYQRLSISFIEGISTGVPVFHVRTGVADGWLIGPRGVERSGDLLITLSLWWGGVIAGFFTLWDIRDSKLCCLTGFLAVSLHGELWLCLLLFLTL</sequence>
<feature type="transmembrane region" description="Helical" evidence="1">
    <location>
        <begin position="70"/>
        <end position="89"/>
    </location>
</feature>
<evidence type="ECO:0000313" key="2">
    <source>
        <dbReference type="EMBL" id="VDD85028.1"/>
    </source>
</evidence>
<keyword evidence="1" id="KW-0812">Transmembrane</keyword>
<evidence type="ECO:0000256" key="1">
    <source>
        <dbReference type="SAM" id="Phobius"/>
    </source>
</evidence>
<dbReference type="EMBL" id="UXUI01000113">
    <property type="protein sequence ID" value="VDD85028.1"/>
    <property type="molecule type" value="Genomic_DNA"/>
</dbReference>
<name>A0A0N4USV6_ENTVE</name>
<dbReference type="Proteomes" id="UP000274131">
    <property type="component" value="Unassembled WGS sequence"/>
</dbReference>
<reference evidence="2 3" key="2">
    <citation type="submission" date="2018-10" db="EMBL/GenBank/DDBJ databases">
        <authorList>
            <consortium name="Pathogen Informatics"/>
        </authorList>
    </citation>
    <scope>NUCLEOTIDE SEQUENCE [LARGE SCALE GENOMIC DNA]</scope>
</reference>
<evidence type="ECO:0000313" key="4">
    <source>
        <dbReference type="WBParaSite" id="EVEC_0000024001-mRNA-1"/>
    </source>
</evidence>
<keyword evidence="1" id="KW-1133">Transmembrane helix</keyword>
<dbReference type="WBParaSite" id="EVEC_0000024001-mRNA-1">
    <property type="protein sequence ID" value="EVEC_0000024001-mRNA-1"/>
    <property type="gene ID" value="EVEC_0000024001"/>
</dbReference>
<evidence type="ECO:0000313" key="3">
    <source>
        <dbReference type="Proteomes" id="UP000274131"/>
    </source>
</evidence>
<protein>
    <submittedName>
        <fullName evidence="2 4">Uncharacterized protein</fullName>
    </submittedName>
</protein>
<accession>A0A0N4USV6</accession>